<reference evidence="3 4" key="1">
    <citation type="submission" date="2023-01" db="EMBL/GenBank/DDBJ databases">
        <authorList>
            <person name="Whitehead M."/>
        </authorList>
    </citation>
    <scope>NUCLEOTIDE SEQUENCE [LARGE SCALE GENOMIC DNA]</scope>
</reference>
<dbReference type="GO" id="GO:0000723">
    <property type="term" value="P:telomere maintenance"/>
    <property type="evidence" value="ECO:0007669"/>
    <property type="project" value="InterPro"/>
</dbReference>
<keyword evidence="4" id="KW-1185">Reference proteome</keyword>
<evidence type="ECO:0000313" key="4">
    <source>
        <dbReference type="Proteomes" id="UP001160148"/>
    </source>
</evidence>
<dbReference type="GO" id="GO:0006310">
    <property type="term" value="P:DNA recombination"/>
    <property type="evidence" value="ECO:0007669"/>
    <property type="project" value="UniProtKB-KW"/>
</dbReference>
<keyword evidence="1" id="KW-0378">Hydrolase</keyword>
<sequence>MNKGHEDLENINLAKFVANYTPHPNGTYIKRKQSRVIRYRNYMGDDLNEYKRETVTLYCPFRNEAMEIIAESKYIEINDTNEDLILRNRQEFEANLDIQKVIEICRNLYREDEGSFGDDESHEVGNVLEEPNPFEALYNNPGADMNNDLRLAVLNKLGPIAKKRENLMDRNQFYELMQSTNEKQRGLLMEVIKHLLSPNDSPFQIFFTGPAGCGKTFVIKLLMEIYNRYTDNDGHCNAYITCASTGKAAVAIDGTTLHTAFKISIAALMSLSFETVCQYRALFKYVKVIIIDEISMISAELLSKTNTRLQQITGDFKTSFGSLDVIFIGDLRQLPPVRATSIYLPIKRTIIGPTLWLYNELDYMS</sequence>
<dbReference type="EC" id="5.6.2.3" evidence="1"/>
<dbReference type="SUPFAM" id="SSF52540">
    <property type="entry name" value="P-loop containing nucleoside triphosphate hydrolases"/>
    <property type="match status" value="1"/>
</dbReference>
<dbReference type="GO" id="GO:0005524">
    <property type="term" value="F:ATP binding"/>
    <property type="evidence" value="ECO:0007669"/>
    <property type="project" value="UniProtKB-KW"/>
</dbReference>
<dbReference type="Proteomes" id="UP001160148">
    <property type="component" value="Unassembled WGS sequence"/>
</dbReference>
<dbReference type="InterPro" id="IPR010285">
    <property type="entry name" value="DNA_helicase_pif1-like_DEAD"/>
</dbReference>
<keyword evidence="1" id="KW-0233">DNA recombination</keyword>
<dbReference type="PANTHER" id="PTHR47642">
    <property type="entry name" value="ATP-DEPENDENT DNA HELICASE"/>
    <property type="match status" value="1"/>
</dbReference>
<keyword evidence="1" id="KW-0067">ATP-binding</keyword>
<dbReference type="GO" id="GO:0006281">
    <property type="term" value="P:DNA repair"/>
    <property type="evidence" value="ECO:0007669"/>
    <property type="project" value="UniProtKB-KW"/>
</dbReference>
<evidence type="ECO:0000259" key="2">
    <source>
        <dbReference type="SMART" id="SM00382"/>
    </source>
</evidence>
<comment type="cofactor">
    <cofactor evidence="1">
        <name>Mg(2+)</name>
        <dbReference type="ChEBI" id="CHEBI:18420"/>
    </cofactor>
</comment>
<dbReference type="InterPro" id="IPR003593">
    <property type="entry name" value="AAA+_ATPase"/>
</dbReference>
<accession>A0AAV0XR35</accession>
<name>A0AAV0XR35_9HEMI</name>
<dbReference type="AlphaFoldDB" id="A0AAV0XR35"/>
<evidence type="ECO:0000256" key="1">
    <source>
        <dbReference type="RuleBase" id="RU363044"/>
    </source>
</evidence>
<evidence type="ECO:0000313" key="3">
    <source>
        <dbReference type="EMBL" id="CAI6370119.1"/>
    </source>
</evidence>
<keyword evidence="1" id="KW-0347">Helicase</keyword>
<comment type="catalytic activity">
    <reaction evidence="1">
        <text>ATP + H2O = ADP + phosphate + H(+)</text>
        <dbReference type="Rhea" id="RHEA:13065"/>
        <dbReference type="ChEBI" id="CHEBI:15377"/>
        <dbReference type="ChEBI" id="CHEBI:15378"/>
        <dbReference type="ChEBI" id="CHEBI:30616"/>
        <dbReference type="ChEBI" id="CHEBI:43474"/>
        <dbReference type="ChEBI" id="CHEBI:456216"/>
        <dbReference type="EC" id="5.6.2.3"/>
    </reaction>
</comment>
<keyword evidence="1" id="KW-0234">DNA repair</keyword>
<dbReference type="Gene3D" id="3.40.50.300">
    <property type="entry name" value="P-loop containing nucleotide triphosphate hydrolases"/>
    <property type="match status" value="1"/>
</dbReference>
<comment type="caution">
    <text evidence="3">The sequence shown here is derived from an EMBL/GenBank/DDBJ whole genome shotgun (WGS) entry which is preliminary data.</text>
</comment>
<proteinExistence type="inferred from homology"/>
<feature type="domain" description="AAA+ ATPase" evidence="2">
    <location>
        <begin position="201"/>
        <end position="361"/>
    </location>
</feature>
<gene>
    <name evidence="3" type="ORF">MEUPH1_LOCUS24277</name>
</gene>
<dbReference type="PANTHER" id="PTHR47642:SF5">
    <property type="entry name" value="ATP-DEPENDENT DNA HELICASE"/>
    <property type="match status" value="1"/>
</dbReference>
<dbReference type="Pfam" id="PF05970">
    <property type="entry name" value="PIF1"/>
    <property type="match status" value="1"/>
</dbReference>
<protein>
    <recommendedName>
        <fullName evidence="1">ATP-dependent DNA helicase</fullName>
        <ecNumber evidence="1">5.6.2.3</ecNumber>
    </recommendedName>
</protein>
<keyword evidence="1" id="KW-0227">DNA damage</keyword>
<dbReference type="SMART" id="SM00382">
    <property type="entry name" value="AAA"/>
    <property type="match status" value="1"/>
</dbReference>
<dbReference type="EMBL" id="CARXXK010000228">
    <property type="protein sequence ID" value="CAI6370119.1"/>
    <property type="molecule type" value="Genomic_DNA"/>
</dbReference>
<keyword evidence="1" id="KW-0547">Nucleotide-binding</keyword>
<dbReference type="GO" id="GO:0043139">
    <property type="term" value="F:5'-3' DNA helicase activity"/>
    <property type="evidence" value="ECO:0007669"/>
    <property type="project" value="UniProtKB-EC"/>
</dbReference>
<comment type="similarity">
    <text evidence="1">Belongs to the helicase family.</text>
</comment>
<organism evidence="3 4">
    <name type="scientific">Macrosiphum euphorbiae</name>
    <name type="common">potato aphid</name>
    <dbReference type="NCBI Taxonomy" id="13131"/>
    <lineage>
        <taxon>Eukaryota</taxon>
        <taxon>Metazoa</taxon>
        <taxon>Ecdysozoa</taxon>
        <taxon>Arthropoda</taxon>
        <taxon>Hexapoda</taxon>
        <taxon>Insecta</taxon>
        <taxon>Pterygota</taxon>
        <taxon>Neoptera</taxon>
        <taxon>Paraneoptera</taxon>
        <taxon>Hemiptera</taxon>
        <taxon>Sternorrhyncha</taxon>
        <taxon>Aphidomorpha</taxon>
        <taxon>Aphidoidea</taxon>
        <taxon>Aphididae</taxon>
        <taxon>Macrosiphini</taxon>
        <taxon>Macrosiphum</taxon>
    </lineage>
</organism>
<dbReference type="InterPro" id="IPR051055">
    <property type="entry name" value="PIF1_helicase"/>
</dbReference>
<dbReference type="GO" id="GO:0016787">
    <property type="term" value="F:hydrolase activity"/>
    <property type="evidence" value="ECO:0007669"/>
    <property type="project" value="UniProtKB-KW"/>
</dbReference>
<dbReference type="InterPro" id="IPR027417">
    <property type="entry name" value="P-loop_NTPase"/>
</dbReference>